<organism evidence="1 2">
    <name type="scientific">Perkinsus olseni</name>
    <name type="common">Perkinsus atlanticus</name>
    <dbReference type="NCBI Taxonomy" id="32597"/>
    <lineage>
        <taxon>Eukaryota</taxon>
        <taxon>Sar</taxon>
        <taxon>Alveolata</taxon>
        <taxon>Perkinsozoa</taxon>
        <taxon>Perkinsea</taxon>
        <taxon>Perkinsida</taxon>
        <taxon>Perkinsidae</taxon>
        <taxon>Perkinsus</taxon>
    </lineage>
</organism>
<evidence type="ECO:0000313" key="2">
    <source>
        <dbReference type="Proteomes" id="UP000570595"/>
    </source>
</evidence>
<reference evidence="1 2" key="1">
    <citation type="submission" date="2020-04" db="EMBL/GenBank/DDBJ databases">
        <title>Perkinsus olseni comparative genomics.</title>
        <authorList>
            <person name="Bogema D.R."/>
        </authorList>
    </citation>
    <scope>NUCLEOTIDE SEQUENCE [LARGE SCALE GENOMIC DNA]</scope>
    <source>
        <strain evidence="1">ATCC PRA-179</strain>
    </source>
</reference>
<sequence length="245" mass="26322">MAANVVLDLFVGTSTAPHPTGDATTATVGILIESKASEGSSCIESIEDAEELVEAIVYIEPSRDSTLSERLHSGRRKTLAVFGSDPSYLYGLHSSATGFFRATRDELRGLSDLVSRLRSALNTPLSQTGKTDEAAEGLLVDCTTRSSSSVFFSSAGAEAGIQMGDLLVSQDGCVLLSMKYEEVLQAVKECASAVHSGRADARKFLTRDDYTLRLKRCSHMTLAKNREGAEGEAVLGLFRDEMWAL</sequence>
<dbReference type="EMBL" id="JABAHT010000046">
    <property type="protein sequence ID" value="KAF4667910.1"/>
    <property type="molecule type" value="Genomic_DNA"/>
</dbReference>
<dbReference type="AlphaFoldDB" id="A0A7J6M9M7"/>
<name>A0A7J6M9M7_PEROL</name>
<proteinExistence type="predicted"/>
<protein>
    <recommendedName>
        <fullName evidence="3">PDZ domain-containing protein</fullName>
    </recommendedName>
</protein>
<gene>
    <name evidence="1" type="ORF">FOZ61_007516</name>
</gene>
<dbReference type="OrthoDB" id="2110229at2759"/>
<dbReference type="SUPFAM" id="SSF50156">
    <property type="entry name" value="PDZ domain-like"/>
    <property type="match status" value="1"/>
</dbReference>
<evidence type="ECO:0000313" key="1">
    <source>
        <dbReference type="EMBL" id="KAF4667910.1"/>
    </source>
</evidence>
<comment type="caution">
    <text evidence="1">The sequence shown here is derived from an EMBL/GenBank/DDBJ whole genome shotgun (WGS) entry which is preliminary data.</text>
</comment>
<evidence type="ECO:0008006" key="3">
    <source>
        <dbReference type="Google" id="ProtNLM"/>
    </source>
</evidence>
<dbReference type="InterPro" id="IPR036034">
    <property type="entry name" value="PDZ_sf"/>
</dbReference>
<accession>A0A7J6M9M7</accession>
<dbReference type="Proteomes" id="UP000570595">
    <property type="component" value="Unassembled WGS sequence"/>
</dbReference>